<comment type="catalytic activity">
    <reaction evidence="4">
        <text>[protein]-peptidylproline (omega=180) = [protein]-peptidylproline (omega=0)</text>
        <dbReference type="Rhea" id="RHEA:16237"/>
        <dbReference type="Rhea" id="RHEA-COMP:10747"/>
        <dbReference type="Rhea" id="RHEA-COMP:10748"/>
        <dbReference type="ChEBI" id="CHEBI:83833"/>
        <dbReference type="ChEBI" id="CHEBI:83834"/>
        <dbReference type="EC" id="5.2.1.8"/>
    </reaction>
</comment>
<comment type="function">
    <text evidence="4">PPIases accelerate the folding of proteins. It catalyzes the cis-trans isomerization of proline imidic peptide bonds in oligopeptides.</text>
</comment>
<evidence type="ECO:0000259" key="6">
    <source>
        <dbReference type="PROSITE" id="PS50072"/>
    </source>
</evidence>
<gene>
    <name evidence="7" type="ORF">KYK27_02850</name>
</gene>
<keyword evidence="8" id="KW-1185">Reference proteome</keyword>
<dbReference type="SUPFAM" id="SSF50891">
    <property type="entry name" value="Cyclophilin-like"/>
    <property type="match status" value="1"/>
</dbReference>
<dbReference type="Proteomes" id="UP000774935">
    <property type="component" value="Unassembled WGS sequence"/>
</dbReference>
<dbReference type="InterPro" id="IPR020892">
    <property type="entry name" value="Cyclophilin-type_PPIase_CS"/>
</dbReference>
<feature type="chain" id="PRO_5044958555" description="Peptidyl-prolyl cis-trans isomerase" evidence="4">
    <location>
        <begin position="24"/>
        <end position="213"/>
    </location>
</feature>
<dbReference type="EMBL" id="JAHWXQ010000001">
    <property type="protein sequence ID" value="MBW3363967.1"/>
    <property type="molecule type" value="Genomic_DNA"/>
</dbReference>
<dbReference type="InterPro" id="IPR002130">
    <property type="entry name" value="Cyclophilin-type_PPIase_dom"/>
</dbReference>
<organism evidence="7 8">
    <name type="scientific">Pontibacter populi</name>
    <dbReference type="NCBI Taxonomy" id="890055"/>
    <lineage>
        <taxon>Bacteria</taxon>
        <taxon>Pseudomonadati</taxon>
        <taxon>Bacteroidota</taxon>
        <taxon>Cytophagia</taxon>
        <taxon>Cytophagales</taxon>
        <taxon>Hymenobacteraceae</taxon>
        <taxon>Pontibacter</taxon>
    </lineage>
</organism>
<dbReference type="CDD" id="cd00317">
    <property type="entry name" value="cyclophilin"/>
    <property type="match status" value="1"/>
</dbReference>
<proteinExistence type="inferred from homology"/>
<reference evidence="7 8" key="1">
    <citation type="submission" date="2021-07" db="EMBL/GenBank/DDBJ databases">
        <authorList>
            <person name="Kim M.K."/>
        </authorList>
    </citation>
    <scope>NUCLEOTIDE SEQUENCE [LARGE SCALE GENOMIC DNA]</scope>
    <source>
        <strain evidence="7 8">HLY7-15</strain>
    </source>
</reference>
<feature type="signal peptide" evidence="4">
    <location>
        <begin position="1"/>
        <end position="23"/>
    </location>
</feature>
<keyword evidence="2 4" id="KW-0697">Rotamase</keyword>
<comment type="caution">
    <text evidence="7">The sequence shown here is derived from an EMBL/GenBank/DDBJ whole genome shotgun (WGS) entry which is preliminary data.</text>
</comment>
<evidence type="ECO:0000256" key="5">
    <source>
        <dbReference type="SAM" id="MobiDB-lite"/>
    </source>
</evidence>
<keyword evidence="4" id="KW-0732">Signal</keyword>
<accession>A0ABS6X7J4</accession>
<dbReference type="PRINTS" id="PR00153">
    <property type="entry name" value="CSAPPISMRASE"/>
</dbReference>
<dbReference type="PANTHER" id="PTHR45625:SF4">
    <property type="entry name" value="PEPTIDYLPROLYL ISOMERASE DOMAIN AND WD REPEAT-CONTAINING PROTEIN 1"/>
    <property type="match status" value="1"/>
</dbReference>
<evidence type="ECO:0000256" key="1">
    <source>
        <dbReference type="ARBA" id="ARBA00007365"/>
    </source>
</evidence>
<evidence type="ECO:0000256" key="3">
    <source>
        <dbReference type="ARBA" id="ARBA00023235"/>
    </source>
</evidence>
<dbReference type="EC" id="5.2.1.8" evidence="4"/>
<dbReference type="Pfam" id="PF00160">
    <property type="entry name" value="Pro_isomerase"/>
    <property type="match status" value="1"/>
</dbReference>
<dbReference type="RefSeq" id="WP_199108539.1">
    <property type="nucleotide sequence ID" value="NZ_JAHWXQ010000001.1"/>
</dbReference>
<sequence length="213" mass="23706">MKLRNMLCAIVALLFLTPTLVSAQKLKGKDQLVTISTPQGDIKLVLFEDTPKHRENFLKLAKEGFYDGTTFHRIIDGFMIQGGDPNSKDDNPNNDGSGNPGYTIPAEINPIHKHVRGAVAAARMGDQVNPMKESSGSQFYIVENHDGTPMLDEAYTVFGQVVDGLDVIDKIAEQPKNQRDRPLTDIKMKVTVESVKKKKIAKKYKYNYNQPSA</sequence>
<dbReference type="PANTHER" id="PTHR45625">
    <property type="entry name" value="PEPTIDYL-PROLYL CIS-TRANS ISOMERASE-RELATED"/>
    <property type="match status" value="1"/>
</dbReference>
<dbReference type="PROSITE" id="PS00170">
    <property type="entry name" value="CSA_PPIASE_1"/>
    <property type="match status" value="1"/>
</dbReference>
<dbReference type="InterPro" id="IPR029000">
    <property type="entry name" value="Cyclophilin-like_dom_sf"/>
</dbReference>
<comment type="similarity">
    <text evidence="1 4">Belongs to the cyclophilin-type PPIase family.</text>
</comment>
<dbReference type="InterPro" id="IPR044666">
    <property type="entry name" value="Cyclophilin_A-like"/>
</dbReference>
<feature type="region of interest" description="Disordered" evidence="5">
    <location>
        <begin position="82"/>
        <end position="103"/>
    </location>
</feature>
<keyword evidence="3 4" id="KW-0413">Isomerase</keyword>
<dbReference type="Gene3D" id="2.40.100.10">
    <property type="entry name" value="Cyclophilin-like"/>
    <property type="match status" value="1"/>
</dbReference>
<dbReference type="PROSITE" id="PS50072">
    <property type="entry name" value="CSA_PPIASE_2"/>
    <property type="match status" value="1"/>
</dbReference>
<evidence type="ECO:0000313" key="8">
    <source>
        <dbReference type="Proteomes" id="UP000774935"/>
    </source>
</evidence>
<dbReference type="GO" id="GO:0016853">
    <property type="term" value="F:isomerase activity"/>
    <property type="evidence" value="ECO:0007669"/>
    <property type="project" value="UniProtKB-KW"/>
</dbReference>
<evidence type="ECO:0000256" key="4">
    <source>
        <dbReference type="RuleBase" id="RU363019"/>
    </source>
</evidence>
<protein>
    <recommendedName>
        <fullName evidence="4">Peptidyl-prolyl cis-trans isomerase</fullName>
        <shortName evidence="4">PPIase</shortName>
        <ecNumber evidence="4">5.2.1.8</ecNumber>
    </recommendedName>
</protein>
<name>A0ABS6X7J4_9BACT</name>
<evidence type="ECO:0000313" key="7">
    <source>
        <dbReference type="EMBL" id="MBW3363967.1"/>
    </source>
</evidence>
<evidence type="ECO:0000256" key="2">
    <source>
        <dbReference type="ARBA" id="ARBA00023110"/>
    </source>
</evidence>
<feature type="domain" description="PPIase cyclophilin-type" evidence="6">
    <location>
        <begin position="36"/>
        <end position="188"/>
    </location>
</feature>